<gene>
    <name evidence="1" type="ORF">ADL29_31190</name>
</gene>
<reference evidence="2" key="1">
    <citation type="submission" date="2015-07" db="EMBL/GenBank/DDBJ databases">
        <authorList>
            <person name="Ju K.-S."/>
            <person name="Doroghazi J.R."/>
            <person name="Metcalf W.W."/>
        </authorList>
    </citation>
    <scope>NUCLEOTIDE SEQUENCE [LARGE SCALE GENOMIC DNA]</scope>
    <source>
        <strain evidence="2">NRRL ISP-5002</strain>
    </source>
</reference>
<organism evidence="1 2">
    <name type="scientific">Streptomyces chattanoogensis</name>
    <dbReference type="NCBI Taxonomy" id="66876"/>
    <lineage>
        <taxon>Bacteria</taxon>
        <taxon>Bacillati</taxon>
        <taxon>Actinomycetota</taxon>
        <taxon>Actinomycetes</taxon>
        <taxon>Kitasatosporales</taxon>
        <taxon>Streptomycetaceae</taxon>
        <taxon>Streptomyces</taxon>
    </lineage>
</organism>
<protein>
    <recommendedName>
        <fullName evidence="3">WXG100 family type VII secretion target</fullName>
    </recommendedName>
</protein>
<proteinExistence type="predicted"/>
<dbReference type="PATRIC" id="fig|66876.3.peg.6878"/>
<evidence type="ECO:0008006" key="3">
    <source>
        <dbReference type="Google" id="ProtNLM"/>
    </source>
</evidence>
<name>A0A0N0XTQ3_9ACTN</name>
<dbReference type="Proteomes" id="UP000037982">
    <property type="component" value="Unassembled WGS sequence"/>
</dbReference>
<evidence type="ECO:0000313" key="1">
    <source>
        <dbReference type="EMBL" id="KPC60116.1"/>
    </source>
</evidence>
<evidence type="ECO:0000313" key="2">
    <source>
        <dbReference type="Proteomes" id="UP000037982"/>
    </source>
</evidence>
<comment type="caution">
    <text evidence="1">The sequence shown here is derived from an EMBL/GenBank/DDBJ whole genome shotgun (WGS) entry which is preliminary data.</text>
</comment>
<dbReference type="EMBL" id="LGKG01000165">
    <property type="protein sequence ID" value="KPC60116.1"/>
    <property type="molecule type" value="Genomic_DNA"/>
</dbReference>
<accession>A0A0N0XTQ3</accession>
<sequence length="403" mass="43597">MSHFQAPPQGDFHSYADLTAKQAGHLDKITQWSETQCAHTDGLDGLLLLAREIVPDVSHFFSGKLAQCRRGMGVVEDKIHRTSADYAKADDQARSDLRTIYPDALPHFPDLGSLPGAHRVGNYTDEDVTLKEPASAEDDTEKNIHLQLLALGRGSELRGADKVFTFCTGQSLVELLLEPLVGKYGRLKYLHEAYDAMGDAVYTVAGTLRKGSWALGSEWQGQAAQGFDSYLFRWTMGIGGIGDAAKEAAKAFKVGYEAIVVLVHAALREIDKLIKNEIKQLAEQAAEMAAGDAAIETVGLGPEDPLADIGAGIYTAYKLYKIYKIVRAIITAITIIEEIFQKISEAVKAIQSDIKKISEALSSPMPSVGSLINDVEQRGFEFEKSGGWSSAAGTARIGLLPAA</sequence>
<dbReference type="RefSeq" id="WP_053926901.1">
    <property type="nucleotide sequence ID" value="NZ_LGKG01000165.1"/>
</dbReference>
<dbReference type="AlphaFoldDB" id="A0A0N0XTQ3"/>
<keyword evidence="2" id="KW-1185">Reference proteome</keyword>